<dbReference type="EMBL" id="CAEZYU010000048">
    <property type="protein sequence ID" value="CAB4743063.1"/>
    <property type="molecule type" value="Genomic_DNA"/>
</dbReference>
<organism evidence="2">
    <name type="scientific">freshwater metagenome</name>
    <dbReference type="NCBI Taxonomy" id="449393"/>
    <lineage>
        <taxon>unclassified sequences</taxon>
        <taxon>metagenomes</taxon>
        <taxon>ecological metagenomes</taxon>
    </lineage>
</organism>
<evidence type="ECO:0000313" key="2">
    <source>
        <dbReference type="EMBL" id="CAB4743063.1"/>
    </source>
</evidence>
<name>A0A6J6T871_9ZZZZ</name>
<protein>
    <submittedName>
        <fullName evidence="2">Unannotated protein</fullName>
    </submittedName>
</protein>
<feature type="compositionally biased region" description="Basic and acidic residues" evidence="1">
    <location>
        <begin position="83"/>
        <end position="94"/>
    </location>
</feature>
<feature type="compositionally biased region" description="Basic and acidic residues" evidence="1">
    <location>
        <begin position="145"/>
        <end position="155"/>
    </location>
</feature>
<evidence type="ECO:0000256" key="1">
    <source>
        <dbReference type="SAM" id="MobiDB-lite"/>
    </source>
</evidence>
<feature type="region of interest" description="Disordered" evidence="1">
    <location>
        <begin position="26"/>
        <end position="166"/>
    </location>
</feature>
<proteinExistence type="predicted"/>
<reference evidence="2" key="1">
    <citation type="submission" date="2020-05" db="EMBL/GenBank/DDBJ databases">
        <authorList>
            <person name="Chiriac C."/>
            <person name="Salcher M."/>
            <person name="Ghai R."/>
            <person name="Kavagutti S V."/>
        </authorList>
    </citation>
    <scope>NUCLEOTIDE SEQUENCE</scope>
</reference>
<feature type="compositionally biased region" description="Basic and acidic residues" evidence="1">
    <location>
        <begin position="52"/>
        <end position="65"/>
    </location>
</feature>
<dbReference type="AlphaFoldDB" id="A0A6J6T871"/>
<sequence>MARERLRVQGVVVERSDPLVLLSEPRFSAGPLPEPSPPLGFPGLAVGPGYPEQREPQGTDMERPRGMAPVLFGHAQLQSRAHSTLERTRSEASRHARQSLQLQTKWVMAQMPPHDHQQHSRPPPQPETPKATMPLQPPPSGVRGQRAEPLRHSAPEPKSAPIGQQL</sequence>
<gene>
    <name evidence="2" type="ORF">UFOPK2766_01169</name>
</gene>
<accession>A0A6J6T871</accession>